<dbReference type="Proteomes" id="UP000515512">
    <property type="component" value="Chromosome"/>
</dbReference>
<reference evidence="2 3" key="1">
    <citation type="submission" date="2020-07" db="EMBL/GenBank/DDBJ databases">
        <authorList>
            <person name="Zhuang K."/>
            <person name="Ran Y."/>
        </authorList>
    </citation>
    <scope>NUCLEOTIDE SEQUENCE [LARGE SCALE GENOMIC DNA]</scope>
    <source>
        <strain evidence="2 3">WCH-YHL-001</strain>
    </source>
</reference>
<evidence type="ECO:0000313" key="2">
    <source>
        <dbReference type="EMBL" id="QLY29656.1"/>
    </source>
</evidence>
<feature type="coiled-coil region" evidence="1">
    <location>
        <begin position="28"/>
        <end position="83"/>
    </location>
</feature>
<dbReference type="EMBL" id="CP059399">
    <property type="protein sequence ID" value="QLY29656.1"/>
    <property type="molecule type" value="Genomic_DNA"/>
</dbReference>
<dbReference type="AlphaFoldDB" id="A0A7D6VGL0"/>
<sequence length="85" mass="9301">MDTTTPSDEPARSRRPISATARMLASSAAETQVIAAHLRARLQQMEQDVLSAQERSHQAQLRLQAAQAALARARAQLHRTRDASA</sequence>
<accession>A0A7D6VGL0</accession>
<proteinExistence type="predicted"/>
<name>A0A7D6VGL0_9NOCA</name>
<dbReference type="RefSeq" id="WP_181580860.1">
    <property type="nucleotide sequence ID" value="NZ_CP059399.1"/>
</dbReference>
<dbReference type="KEGG" id="nhu:H0264_31170"/>
<organism evidence="2 3">
    <name type="scientific">Nocardia huaxiensis</name>
    <dbReference type="NCBI Taxonomy" id="2755382"/>
    <lineage>
        <taxon>Bacteria</taxon>
        <taxon>Bacillati</taxon>
        <taxon>Actinomycetota</taxon>
        <taxon>Actinomycetes</taxon>
        <taxon>Mycobacteriales</taxon>
        <taxon>Nocardiaceae</taxon>
        <taxon>Nocardia</taxon>
    </lineage>
</organism>
<keyword evidence="3" id="KW-1185">Reference proteome</keyword>
<evidence type="ECO:0000313" key="3">
    <source>
        <dbReference type="Proteomes" id="UP000515512"/>
    </source>
</evidence>
<protein>
    <submittedName>
        <fullName evidence="2">Uncharacterized protein</fullName>
    </submittedName>
</protein>
<evidence type="ECO:0000256" key="1">
    <source>
        <dbReference type="SAM" id="Coils"/>
    </source>
</evidence>
<gene>
    <name evidence="2" type="ORF">H0264_31170</name>
</gene>
<keyword evidence="1" id="KW-0175">Coiled coil</keyword>